<gene>
    <name evidence="1" type="ORF">OJ962_10360</name>
</gene>
<proteinExistence type="predicted"/>
<evidence type="ECO:0000313" key="2">
    <source>
        <dbReference type="Proteomes" id="UP001147700"/>
    </source>
</evidence>
<comment type="caution">
    <text evidence="1">The sequence shown here is derived from an EMBL/GenBank/DDBJ whole genome shotgun (WGS) entry which is preliminary data.</text>
</comment>
<sequence>MSHRVIHDERLRQAWARCPDDNHVLVPTGAMYSSDESGRTWSIAFTCPEHPEELLRLWKPELQPLIDEVLAGVDVESLPLVDRPT</sequence>
<evidence type="ECO:0000313" key="1">
    <source>
        <dbReference type="EMBL" id="MDA0137903.1"/>
    </source>
</evidence>
<dbReference type="RefSeq" id="WP_202952803.1">
    <property type="nucleotide sequence ID" value="NZ_JAPCID010000012.1"/>
</dbReference>
<accession>A0ABT4RH81</accession>
<protein>
    <submittedName>
        <fullName evidence="1">Uncharacterized protein</fullName>
    </submittedName>
</protein>
<dbReference type="EMBL" id="JAPCID010000012">
    <property type="protein sequence ID" value="MDA0137903.1"/>
    <property type="molecule type" value="Genomic_DNA"/>
</dbReference>
<keyword evidence="2" id="KW-1185">Reference proteome</keyword>
<dbReference type="Proteomes" id="UP001147700">
    <property type="component" value="Unassembled WGS sequence"/>
</dbReference>
<organism evidence="1 2">
    <name type="scientific">Solirubrobacter deserti</name>
    <dbReference type="NCBI Taxonomy" id="2282478"/>
    <lineage>
        <taxon>Bacteria</taxon>
        <taxon>Bacillati</taxon>
        <taxon>Actinomycetota</taxon>
        <taxon>Thermoleophilia</taxon>
        <taxon>Solirubrobacterales</taxon>
        <taxon>Solirubrobacteraceae</taxon>
        <taxon>Solirubrobacter</taxon>
    </lineage>
</organism>
<reference evidence="1" key="1">
    <citation type="submission" date="2022-10" db="EMBL/GenBank/DDBJ databases">
        <title>The WGS of Solirubrobacter sp. CPCC 204708.</title>
        <authorList>
            <person name="Jiang Z."/>
        </authorList>
    </citation>
    <scope>NUCLEOTIDE SEQUENCE</scope>
    <source>
        <strain evidence="1">CPCC 204708</strain>
    </source>
</reference>
<name>A0ABT4RH81_9ACTN</name>